<dbReference type="InParanoid" id="F4SD50"/>
<dbReference type="AlphaFoldDB" id="F4SD50"/>
<proteinExistence type="predicted"/>
<organism evidence="2">
    <name type="scientific">Melampsora larici-populina (strain 98AG31 / pathotype 3-4-7)</name>
    <name type="common">Poplar leaf rust fungus</name>
    <dbReference type="NCBI Taxonomy" id="747676"/>
    <lineage>
        <taxon>Eukaryota</taxon>
        <taxon>Fungi</taxon>
        <taxon>Dikarya</taxon>
        <taxon>Basidiomycota</taxon>
        <taxon>Pucciniomycotina</taxon>
        <taxon>Pucciniomycetes</taxon>
        <taxon>Pucciniales</taxon>
        <taxon>Melampsoraceae</taxon>
        <taxon>Melampsora</taxon>
    </lineage>
</organism>
<dbReference type="RefSeq" id="XP_007419311.1">
    <property type="nucleotide sequence ID" value="XM_007419249.1"/>
</dbReference>
<dbReference type="EMBL" id="GL883237">
    <property type="protein sequence ID" value="EGF97430.1"/>
    <property type="molecule type" value="Genomic_DNA"/>
</dbReference>
<evidence type="ECO:0000313" key="1">
    <source>
        <dbReference type="EMBL" id="EGF97430.1"/>
    </source>
</evidence>
<accession>F4SD50</accession>
<dbReference type="HOGENOM" id="CLU_097631_0_0_1"/>
<dbReference type="KEGG" id="mlr:MELLADRAFT_114348"/>
<keyword evidence="2" id="KW-1185">Reference proteome</keyword>
<protein>
    <submittedName>
        <fullName evidence="1">Uncharacterized protein</fullName>
    </submittedName>
</protein>
<dbReference type="VEuPathDB" id="FungiDB:MELLADRAFT_114348"/>
<reference evidence="2" key="1">
    <citation type="journal article" date="2011" name="Proc. Natl. Acad. Sci. U.S.A.">
        <title>Obligate biotrophy features unraveled by the genomic analysis of rust fungi.</title>
        <authorList>
            <person name="Duplessis S."/>
            <person name="Cuomo C.A."/>
            <person name="Lin Y.-C."/>
            <person name="Aerts A."/>
            <person name="Tisserant E."/>
            <person name="Veneault-Fourrey C."/>
            <person name="Joly D.L."/>
            <person name="Hacquard S."/>
            <person name="Amselem J."/>
            <person name="Cantarel B.L."/>
            <person name="Chiu R."/>
            <person name="Coutinho P.M."/>
            <person name="Feau N."/>
            <person name="Field M."/>
            <person name="Frey P."/>
            <person name="Gelhaye E."/>
            <person name="Goldberg J."/>
            <person name="Grabherr M.G."/>
            <person name="Kodira C.D."/>
            <person name="Kohler A."/>
            <person name="Kuees U."/>
            <person name="Lindquist E.A."/>
            <person name="Lucas S.M."/>
            <person name="Mago R."/>
            <person name="Mauceli E."/>
            <person name="Morin E."/>
            <person name="Murat C."/>
            <person name="Pangilinan J.L."/>
            <person name="Park R."/>
            <person name="Pearson M."/>
            <person name="Quesneville H."/>
            <person name="Rouhier N."/>
            <person name="Sakthikumar S."/>
            <person name="Salamov A.A."/>
            <person name="Schmutz J."/>
            <person name="Selles B."/>
            <person name="Shapiro H."/>
            <person name="Tanguay P."/>
            <person name="Tuskan G.A."/>
            <person name="Henrissat B."/>
            <person name="Van de Peer Y."/>
            <person name="Rouze P."/>
            <person name="Ellis J.G."/>
            <person name="Dodds P.N."/>
            <person name="Schein J.E."/>
            <person name="Zhong S."/>
            <person name="Hamelin R.C."/>
            <person name="Grigoriev I.V."/>
            <person name="Szabo L.J."/>
            <person name="Martin F."/>
        </authorList>
    </citation>
    <scope>NUCLEOTIDE SEQUENCE [LARGE SCALE GENOMIC DNA]</scope>
    <source>
        <strain evidence="2">98AG31 / pathotype 3-4-7</strain>
    </source>
</reference>
<sequence length="249" mass="27600">MTAILPNVDDAHRVDPNEFGTSWHPSNTNLALRSPLGGHVFEPLTALGWVKPVDKLLSARTYSIVGPFGHDVISGEATIEHCRNSKTEVVINPQDIQELLSGKAVVNGLGVIVDFYLEDVDEISGWELTVNAKHDWFDPRDEELKEFVITYHFGLLTPIEFDWPQIAVGAKMALHGYVLRKCPESGRFIVKQRNLVCQDPSNQCGIGVGTSGGNGHQNAIHIQQCSLLDLWPKGLSKSEIWERQQPSLS</sequence>
<evidence type="ECO:0000313" key="2">
    <source>
        <dbReference type="Proteomes" id="UP000001072"/>
    </source>
</evidence>
<dbReference type="GeneID" id="18925310"/>
<gene>
    <name evidence="1" type="ORF">MELLADRAFT_114348</name>
</gene>
<name>F4SD50_MELLP</name>
<dbReference type="Proteomes" id="UP000001072">
    <property type="component" value="Unassembled WGS sequence"/>
</dbReference>